<proteinExistence type="inferred from homology"/>
<dbReference type="PROSITE" id="PS00284">
    <property type="entry name" value="SERPIN"/>
    <property type="match status" value="1"/>
</dbReference>
<evidence type="ECO:0000313" key="7">
    <source>
        <dbReference type="EMBL" id="KAJ6217955.1"/>
    </source>
</evidence>
<dbReference type="Gene3D" id="3.30.497.10">
    <property type="entry name" value="Antithrombin, subunit I, domain 2"/>
    <property type="match status" value="1"/>
</dbReference>
<organism evidence="7 8">
    <name type="scientific">Blomia tropicalis</name>
    <name type="common">Mite</name>
    <dbReference type="NCBI Taxonomy" id="40697"/>
    <lineage>
        <taxon>Eukaryota</taxon>
        <taxon>Metazoa</taxon>
        <taxon>Ecdysozoa</taxon>
        <taxon>Arthropoda</taxon>
        <taxon>Chelicerata</taxon>
        <taxon>Arachnida</taxon>
        <taxon>Acari</taxon>
        <taxon>Acariformes</taxon>
        <taxon>Sarcoptiformes</taxon>
        <taxon>Astigmata</taxon>
        <taxon>Glycyphagoidea</taxon>
        <taxon>Echimyopodidae</taxon>
        <taxon>Blomia</taxon>
    </lineage>
</organism>
<dbReference type="InterPro" id="IPR023795">
    <property type="entry name" value="Serpin_CS"/>
</dbReference>
<dbReference type="InterPro" id="IPR000215">
    <property type="entry name" value="Serpin_fam"/>
</dbReference>
<evidence type="ECO:0000256" key="4">
    <source>
        <dbReference type="ARBA" id="ARBA00023180"/>
    </source>
</evidence>
<dbReference type="CDD" id="cd00172">
    <property type="entry name" value="serpin"/>
    <property type="match status" value="1"/>
</dbReference>
<dbReference type="SMART" id="SM00093">
    <property type="entry name" value="SERPIN"/>
    <property type="match status" value="1"/>
</dbReference>
<dbReference type="InterPro" id="IPR023796">
    <property type="entry name" value="Serpin_dom"/>
</dbReference>
<evidence type="ECO:0000256" key="2">
    <source>
        <dbReference type="ARBA" id="ARBA00022690"/>
    </source>
</evidence>
<dbReference type="EMBL" id="JAPWDV010000003">
    <property type="protein sequence ID" value="KAJ6217955.1"/>
    <property type="molecule type" value="Genomic_DNA"/>
</dbReference>
<dbReference type="Proteomes" id="UP001142055">
    <property type="component" value="Chromosome 3"/>
</dbReference>
<dbReference type="PANTHER" id="PTHR11461:SF211">
    <property type="entry name" value="GH10112P-RELATED"/>
    <property type="match status" value="1"/>
</dbReference>
<comment type="similarity">
    <text evidence="1 5">Belongs to the serpin family.</text>
</comment>
<dbReference type="Pfam" id="PF00079">
    <property type="entry name" value="Serpin"/>
    <property type="match status" value="1"/>
</dbReference>
<keyword evidence="8" id="KW-1185">Reference proteome</keyword>
<dbReference type="InterPro" id="IPR036186">
    <property type="entry name" value="Serpin_sf"/>
</dbReference>
<dbReference type="Gene3D" id="2.30.39.10">
    <property type="entry name" value="Alpha-1-antitrypsin, domain 1"/>
    <property type="match status" value="1"/>
</dbReference>
<keyword evidence="4" id="KW-0325">Glycoprotein</keyword>
<dbReference type="InterPro" id="IPR042178">
    <property type="entry name" value="Serpin_sf_1"/>
</dbReference>
<keyword evidence="3" id="KW-0722">Serine protease inhibitor</keyword>
<evidence type="ECO:0000256" key="3">
    <source>
        <dbReference type="ARBA" id="ARBA00022900"/>
    </source>
</evidence>
<dbReference type="GO" id="GO:0005615">
    <property type="term" value="C:extracellular space"/>
    <property type="evidence" value="ECO:0007669"/>
    <property type="project" value="InterPro"/>
</dbReference>
<dbReference type="InterPro" id="IPR042185">
    <property type="entry name" value="Serpin_sf_2"/>
</dbReference>
<dbReference type="SUPFAM" id="SSF56574">
    <property type="entry name" value="Serpins"/>
    <property type="match status" value="1"/>
</dbReference>
<dbReference type="AlphaFoldDB" id="A0A9Q0M5X9"/>
<evidence type="ECO:0000256" key="5">
    <source>
        <dbReference type="RuleBase" id="RU000411"/>
    </source>
</evidence>
<dbReference type="OMA" id="ATAIMIR"/>
<keyword evidence="2" id="KW-0646">Protease inhibitor</keyword>
<evidence type="ECO:0000259" key="6">
    <source>
        <dbReference type="SMART" id="SM00093"/>
    </source>
</evidence>
<accession>A0A9Q0M5X9</accession>
<evidence type="ECO:0000256" key="1">
    <source>
        <dbReference type="ARBA" id="ARBA00009500"/>
    </source>
</evidence>
<reference evidence="7" key="1">
    <citation type="submission" date="2022-12" db="EMBL/GenBank/DDBJ databases">
        <title>Genome assemblies of Blomia tropicalis.</title>
        <authorList>
            <person name="Cui Y."/>
        </authorList>
    </citation>
    <scope>NUCLEOTIDE SEQUENCE</scope>
    <source>
        <tissue evidence="7">Adult mites</tissue>
    </source>
</reference>
<feature type="domain" description="Serpin" evidence="6">
    <location>
        <begin position="15"/>
        <end position="393"/>
    </location>
</feature>
<gene>
    <name evidence="7" type="ORF">RDWZM_009112</name>
</gene>
<dbReference type="GO" id="GO:0004867">
    <property type="term" value="F:serine-type endopeptidase inhibitor activity"/>
    <property type="evidence" value="ECO:0007669"/>
    <property type="project" value="UniProtKB-KW"/>
</dbReference>
<comment type="caution">
    <text evidence="7">The sequence shown here is derived from an EMBL/GenBank/DDBJ whole genome shotgun (WGS) entry which is preliminary data.</text>
</comment>
<dbReference type="PANTHER" id="PTHR11461">
    <property type="entry name" value="SERINE PROTEASE INHIBITOR, SERPIN"/>
    <property type="match status" value="1"/>
</dbReference>
<sequence length="397" mass="44091">MDYPVHVRKQTPFVLDLMKKLYQGDGSNLVVSPYSLVSALVMLIPGAGGKTRFELLKTILDRKATDSSKANELIQVFSKMLDSVCKANSDSLHVANMLYAQQNFELRPEYVSTLANQFKAIGKQLDFVGSNAMALKTINDDVEKATKGLIKQLLSQIDQSTRVVLVNAIYFKGTWKKQFSKEQTNENGEFKKSNGSIVKAAMMFKSSKLPFFHDEKKLKAKFVQLDYKSEGNISMVLVLPDEGNSLKQLINSEWFQTDHLHSVMDKMDRFNDIILTIPRFKISCTHYLVDHLKPLGIKEVFGGNADLKGIANCSEPMCVGDVIQKAVIEVNEEGTEAAAATAIMIRCMMASPEVHFNANRPFLYMLVANHGGLGYDGKASARQVLFAGVVEDPSASK</sequence>
<name>A0A9Q0M5X9_BLOTA</name>
<protein>
    <recommendedName>
        <fullName evidence="6">Serpin domain-containing protein</fullName>
    </recommendedName>
</protein>
<evidence type="ECO:0000313" key="8">
    <source>
        <dbReference type="Proteomes" id="UP001142055"/>
    </source>
</evidence>